<gene>
    <name evidence="7" type="ORF">D7S89_17055</name>
</gene>
<dbReference type="InterPro" id="IPR006143">
    <property type="entry name" value="RND_pump_MFP"/>
</dbReference>
<evidence type="ECO:0000256" key="3">
    <source>
        <dbReference type="SAM" id="MobiDB-lite"/>
    </source>
</evidence>
<comment type="caution">
    <text evidence="7">The sequence shown here is derived from an EMBL/GenBank/DDBJ whole genome shotgun (WGS) entry which is preliminary data.</text>
</comment>
<comment type="similarity">
    <text evidence="2">Belongs to the membrane fusion protein (MFP) (TC 8.A.1) family.</text>
</comment>
<dbReference type="GO" id="GO:0046677">
    <property type="term" value="P:response to antibiotic"/>
    <property type="evidence" value="ECO:0007669"/>
    <property type="project" value="TreeGrafter"/>
</dbReference>
<comment type="subcellular location">
    <subcellularLocation>
        <location evidence="1">Cell envelope</location>
    </subcellularLocation>
</comment>
<dbReference type="Proteomes" id="UP000280434">
    <property type="component" value="Unassembled WGS sequence"/>
</dbReference>
<dbReference type="PANTHER" id="PTHR30158">
    <property type="entry name" value="ACRA/E-RELATED COMPONENT OF DRUG EFFLUX TRANSPORTER"/>
    <property type="match status" value="1"/>
</dbReference>
<feature type="domain" description="Multidrug resistance protein MdtA-like barrel-sandwich hybrid" evidence="4">
    <location>
        <begin position="72"/>
        <end position="214"/>
    </location>
</feature>
<dbReference type="OrthoDB" id="9784484at2"/>
<dbReference type="GO" id="GO:0022857">
    <property type="term" value="F:transmembrane transporter activity"/>
    <property type="evidence" value="ECO:0007669"/>
    <property type="project" value="InterPro"/>
</dbReference>
<dbReference type="Pfam" id="PF25967">
    <property type="entry name" value="RND-MFP_C"/>
    <property type="match status" value="1"/>
</dbReference>
<feature type="domain" description="Multidrug resistance protein MdtA-like C-terminal permuted SH3" evidence="6">
    <location>
        <begin position="305"/>
        <end position="363"/>
    </location>
</feature>
<dbReference type="InterPro" id="IPR058627">
    <property type="entry name" value="MdtA-like_C"/>
</dbReference>
<evidence type="ECO:0000259" key="6">
    <source>
        <dbReference type="Pfam" id="PF25967"/>
    </source>
</evidence>
<dbReference type="InterPro" id="IPR058625">
    <property type="entry name" value="MdtA-like_BSH"/>
</dbReference>
<dbReference type="Gene3D" id="2.40.50.100">
    <property type="match status" value="1"/>
</dbReference>
<reference evidence="7 8" key="1">
    <citation type="submission" date="2018-10" db="EMBL/GenBank/DDBJ databases">
        <title>Paraburkholderia sp. 7MK8-2, isolated from soil.</title>
        <authorList>
            <person name="Gao Z.-H."/>
            <person name="Qiu L.-H."/>
        </authorList>
    </citation>
    <scope>NUCLEOTIDE SEQUENCE [LARGE SCALE GENOMIC DNA]</scope>
    <source>
        <strain evidence="7 8">7MK8-2</strain>
    </source>
</reference>
<dbReference type="SUPFAM" id="SSF111369">
    <property type="entry name" value="HlyD-like secretion proteins"/>
    <property type="match status" value="1"/>
</dbReference>
<proteinExistence type="inferred from homology"/>
<dbReference type="Gene3D" id="1.10.287.470">
    <property type="entry name" value="Helix hairpin bin"/>
    <property type="match status" value="1"/>
</dbReference>
<keyword evidence="8" id="KW-1185">Reference proteome</keyword>
<accession>A0A494X7C8</accession>
<dbReference type="PANTHER" id="PTHR30158:SF24">
    <property type="entry name" value="HLYD FAMILY SECRETION PROTEIN"/>
    <property type="match status" value="1"/>
</dbReference>
<evidence type="ECO:0000256" key="1">
    <source>
        <dbReference type="ARBA" id="ARBA00004196"/>
    </source>
</evidence>
<evidence type="ECO:0000259" key="4">
    <source>
        <dbReference type="Pfam" id="PF25917"/>
    </source>
</evidence>
<evidence type="ECO:0000313" key="8">
    <source>
        <dbReference type="Proteomes" id="UP000280434"/>
    </source>
</evidence>
<name>A0A494X7C8_9BURK</name>
<evidence type="ECO:0000259" key="5">
    <source>
        <dbReference type="Pfam" id="PF25944"/>
    </source>
</evidence>
<dbReference type="Gene3D" id="2.40.420.20">
    <property type="match status" value="1"/>
</dbReference>
<evidence type="ECO:0000256" key="2">
    <source>
        <dbReference type="ARBA" id="ARBA00009477"/>
    </source>
</evidence>
<dbReference type="Gene3D" id="2.40.30.170">
    <property type="match status" value="1"/>
</dbReference>
<feature type="compositionally biased region" description="Polar residues" evidence="3">
    <location>
        <begin position="144"/>
        <end position="157"/>
    </location>
</feature>
<protein>
    <submittedName>
        <fullName evidence="7">Efflux RND transporter periplasmic adaptor subunit</fullName>
    </submittedName>
</protein>
<feature type="region of interest" description="Disordered" evidence="3">
    <location>
        <begin position="138"/>
        <end position="159"/>
    </location>
</feature>
<dbReference type="InterPro" id="IPR058626">
    <property type="entry name" value="MdtA-like_b-barrel"/>
</dbReference>
<dbReference type="EMBL" id="RBZV01000007">
    <property type="protein sequence ID" value="RKP46350.1"/>
    <property type="molecule type" value="Genomic_DNA"/>
</dbReference>
<evidence type="ECO:0000313" key="7">
    <source>
        <dbReference type="EMBL" id="RKP46350.1"/>
    </source>
</evidence>
<dbReference type="Pfam" id="PF25917">
    <property type="entry name" value="BSH_RND"/>
    <property type="match status" value="1"/>
</dbReference>
<organism evidence="7 8">
    <name type="scientific">Trinickia fusca</name>
    <dbReference type="NCBI Taxonomy" id="2419777"/>
    <lineage>
        <taxon>Bacteria</taxon>
        <taxon>Pseudomonadati</taxon>
        <taxon>Pseudomonadota</taxon>
        <taxon>Betaproteobacteria</taxon>
        <taxon>Burkholderiales</taxon>
        <taxon>Burkholderiaceae</taxon>
        <taxon>Trinickia</taxon>
    </lineage>
</organism>
<dbReference type="Pfam" id="PF25944">
    <property type="entry name" value="Beta-barrel_RND"/>
    <property type="match status" value="1"/>
</dbReference>
<dbReference type="RefSeq" id="WP_121279100.1">
    <property type="nucleotide sequence ID" value="NZ_RBZV01000007.1"/>
</dbReference>
<feature type="domain" description="Multidrug resistance protein MdtA-like beta-barrel" evidence="5">
    <location>
        <begin position="218"/>
        <end position="300"/>
    </location>
</feature>
<dbReference type="GO" id="GO:0005886">
    <property type="term" value="C:plasma membrane"/>
    <property type="evidence" value="ECO:0007669"/>
    <property type="project" value="TreeGrafter"/>
</dbReference>
<sequence>MMKVSKFSLVAAALAIAIALCVPWLIPRGAHRAAGDPPPSRQAAVLDVPVTAVVARTVPVFLEYVGTTDAIRTVTLQAQVTGYLQKQAVSDGADVTASELLYQIDPRTYQATLDQAKAQAEKDAAALEYASASHRRNAVLSETGDVSTDTLQQSASTERQDKAALAADRALIETAQLSLLFTTIRAPFAGRLGLSLVHEGALISNAGTQLNTLVQLDPIYATFNPPDTDLPEIQARQSKGAIPVDVIVGQARTPQYRGKLALLDNSIVRGTGTITARATIENPNHTLLPGQFIRVRLHVADQLDTLLVPQVAIGSNQLGQYVYIVGPGNRLEQRYVTLGADYAPFVEVRKGVVKGESVVVGNLLKLSPGAAVRPTPAEMSKAAAPTRSGNR</sequence>
<dbReference type="GO" id="GO:0030313">
    <property type="term" value="C:cell envelope"/>
    <property type="evidence" value="ECO:0007669"/>
    <property type="project" value="UniProtKB-SubCell"/>
</dbReference>
<dbReference type="NCBIfam" id="TIGR01730">
    <property type="entry name" value="RND_mfp"/>
    <property type="match status" value="1"/>
</dbReference>
<dbReference type="AlphaFoldDB" id="A0A494X7C8"/>